<dbReference type="OrthoDB" id="6681382at2"/>
<evidence type="ECO:0008006" key="3">
    <source>
        <dbReference type="Google" id="ProtNLM"/>
    </source>
</evidence>
<dbReference type="AlphaFoldDB" id="A0A2G1XKW1"/>
<dbReference type="InterPro" id="IPR018724">
    <property type="entry name" value="2OG-Fe_dioxygenase"/>
</dbReference>
<keyword evidence="2" id="KW-1185">Reference proteome</keyword>
<evidence type="ECO:0000313" key="1">
    <source>
        <dbReference type="EMBL" id="PHQ51779.1"/>
    </source>
</evidence>
<dbReference type="Gene3D" id="2.60.120.620">
    <property type="entry name" value="q2cbj1_9rhob like domain"/>
    <property type="match status" value="1"/>
</dbReference>
<organism evidence="1 2">
    <name type="scientific">Streptomyces cinnamoneus</name>
    <name type="common">Streptoverticillium cinnamoneum</name>
    <dbReference type="NCBI Taxonomy" id="53446"/>
    <lineage>
        <taxon>Bacteria</taxon>
        <taxon>Bacillati</taxon>
        <taxon>Actinomycetota</taxon>
        <taxon>Actinomycetes</taxon>
        <taxon>Kitasatosporales</taxon>
        <taxon>Streptomycetaceae</taxon>
        <taxon>Streptomyces</taxon>
        <taxon>Streptomyces cinnamoneus group</taxon>
    </lineage>
</organism>
<evidence type="ECO:0000313" key="2">
    <source>
        <dbReference type="Proteomes" id="UP000222531"/>
    </source>
</evidence>
<reference evidence="1 2" key="1">
    <citation type="journal article" date="2017" name="Biochemistry">
        <title>Identification of the Biosynthetic Pathway for the Antibiotic Bicyclomycin.</title>
        <authorList>
            <person name="Patteson J."/>
            <person name="Cai W."/>
            <person name="Johnson R.A."/>
            <person name="Santa Maria K."/>
            <person name="Li B."/>
        </authorList>
    </citation>
    <scope>NUCLEOTIDE SEQUENCE [LARGE SCALE GENOMIC DNA]</scope>
    <source>
        <strain evidence="1 2">ATCC 21532</strain>
    </source>
</reference>
<protein>
    <recommendedName>
        <fullName evidence="3">2OG-Fe dioxygenase family protein</fullName>
    </recommendedName>
</protein>
<dbReference type="Pfam" id="PF10014">
    <property type="entry name" value="2OG-Fe_Oxy_2"/>
    <property type="match status" value="1"/>
</dbReference>
<accession>A0A2G1XKW1</accession>
<dbReference type="Proteomes" id="UP000222531">
    <property type="component" value="Unassembled WGS sequence"/>
</dbReference>
<gene>
    <name evidence="1" type="ORF">BLA24_11905</name>
</gene>
<name>A0A2G1XKW1_STRCJ</name>
<dbReference type="GO" id="GO:0051213">
    <property type="term" value="F:dioxygenase activity"/>
    <property type="evidence" value="ECO:0007669"/>
    <property type="project" value="InterPro"/>
</dbReference>
<sequence length="288" mass="31125">MNGARDCPLTSAGCPVRPRWTRRERQVPWCQGTQLARGERVMSYSFAVGSGDGTAAGGASGQPAPFTHHTPALLTAALGRIPPDSVAEFTGSWNDLPADTHVAADPPYRFRRYGRFRVGDGLLEPLPHVPFFQDRAVNKVHGGVARMFAPLDGGVAQGAALRTVVRTLWEHLPGPRTGIDTCGIHQIRVTATPDAEGLPAPEGVHQDGHCYVAQVLIGRADVRGAESCLYDLDRTPVYRASLESPWETIVLDDRRVLHGVSPLTPTPGARTGVRDMLLVDFFGGDVRR</sequence>
<dbReference type="EMBL" id="NHZO01000136">
    <property type="protein sequence ID" value="PHQ51779.1"/>
    <property type="molecule type" value="Genomic_DNA"/>
</dbReference>
<comment type="caution">
    <text evidence="1">The sequence shown here is derived from an EMBL/GenBank/DDBJ whole genome shotgun (WGS) entry which is preliminary data.</text>
</comment>
<proteinExistence type="predicted"/>